<feature type="transmembrane region" description="Helical" evidence="3">
    <location>
        <begin position="254"/>
        <end position="273"/>
    </location>
</feature>
<dbReference type="AlphaFoldDB" id="A0A9P0CV60"/>
<keyword evidence="4" id="KW-0732">Signal</keyword>
<dbReference type="Gene3D" id="3.80.10.10">
    <property type="entry name" value="Ribonuclease Inhibitor"/>
    <property type="match status" value="1"/>
</dbReference>
<keyword evidence="1" id="KW-0433">Leucine-rich repeat</keyword>
<dbReference type="PANTHER" id="PTHR24366">
    <property type="entry name" value="IG(IMMUNOGLOBULIN) AND LRR(LEUCINE RICH REPEAT) DOMAINS"/>
    <property type="match status" value="1"/>
</dbReference>
<evidence type="ECO:0000313" key="5">
    <source>
        <dbReference type="EMBL" id="CAH1105564.1"/>
    </source>
</evidence>
<organism evidence="5 6">
    <name type="scientific">Psylliodes chrysocephalus</name>
    <dbReference type="NCBI Taxonomy" id="3402493"/>
    <lineage>
        <taxon>Eukaryota</taxon>
        <taxon>Metazoa</taxon>
        <taxon>Ecdysozoa</taxon>
        <taxon>Arthropoda</taxon>
        <taxon>Hexapoda</taxon>
        <taxon>Insecta</taxon>
        <taxon>Pterygota</taxon>
        <taxon>Neoptera</taxon>
        <taxon>Endopterygota</taxon>
        <taxon>Coleoptera</taxon>
        <taxon>Polyphaga</taxon>
        <taxon>Cucujiformia</taxon>
        <taxon>Chrysomeloidea</taxon>
        <taxon>Chrysomelidae</taxon>
        <taxon>Galerucinae</taxon>
        <taxon>Alticini</taxon>
        <taxon>Psylliodes</taxon>
    </lineage>
</organism>
<evidence type="ECO:0000313" key="6">
    <source>
        <dbReference type="Proteomes" id="UP001153636"/>
    </source>
</evidence>
<dbReference type="PANTHER" id="PTHR24366:SF96">
    <property type="entry name" value="LEUCINE RICH REPEAT CONTAINING 53"/>
    <property type="match status" value="1"/>
</dbReference>
<feature type="chain" id="PRO_5040282905" evidence="4">
    <location>
        <begin position="18"/>
        <end position="301"/>
    </location>
</feature>
<keyword evidence="3" id="KW-0812">Transmembrane</keyword>
<proteinExistence type="predicted"/>
<evidence type="ECO:0000256" key="1">
    <source>
        <dbReference type="ARBA" id="ARBA00022614"/>
    </source>
</evidence>
<keyword evidence="3" id="KW-0472">Membrane</keyword>
<evidence type="ECO:0000256" key="2">
    <source>
        <dbReference type="ARBA" id="ARBA00022737"/>
    </source>
</evidence>
<evidence type="ECO:0000256" key="4">
    <source>
        <dbReference type="SAM" id="SignalP"/>
    </source>
</evidence>
<protein>
    <submittedName>
        <fullName evidence="5">Uncharacterized protein</fullName>
    </submittedName>
</protein>
<keyword evidence="2" id="KW-0677">Repeat</keyword>
<dbReference type="OrthoDB" id="676979at2759"/>
<feature type="signal peptide" evidence="4">
    <location>
        <begin position="1"/>
        <end position="17"/>
    </location>
</feature>
<dbReference type="PROSITE" id="PS51450">
    <property type="entry name" value="LRR"/>
    <property type="match status" value="1"/>
</dbReference>
<gene>
    <name evidence="5" type="ORF">PSYICH_LOCUS7429</name>
</gene>
<keyword evidence="6" id="KW-1185">Reference proteome</keyword>
<dbReference type="Proteomes" id="UP001153636">
    <property type="component" value="Chromosome 2"/>
</dbReference>
<dbReference type="InterPro" id="IPR001611">
    <property type="entry name" value="Leu-rich_rpt"/>
</dbReference>
<reference evidence="5" key="1">
    <citation type="submission" date="2022-01" db="EMBL/GenBank/DDBJ databases">
        <authorList>
            <person name="King R."/>
        </authorList>
    </citation>
    <scope>NUCLEOTIDE SEQUENCE</scope>
</reference>
<dbReference type="InterPro" id="IPR032675">
    <property type="entry name" value="LRR_dom_sf"/>
</dbReference>
<accession>A0A9P0CV60</accession>
<dbReference type="SUPFAM" id="SSF52058">
    <property type="entry name" value="L domain-like"/>
    <property type="match status" value="1"/>
</dbReference>
<sequence length="301" mass="34645">MLIHIVLIVALFNLSSENLLCNLQSSKITCNDIKQEDLYSNITVIVNPDDVSYLKISNSSISSIDRNMFKHFKYLHTLNLENIQLKNILQASFVDLSALMNLLLHDNLLENFNSDIFDPDNVLKSLDLSNNLIANLDNFNISSFSTLKLMNISNNKLHSLPKEILNKLQTEDDFYLIIDNNPWNCDDTDWIEDLDTNLIAAFCKDFTEDDYVQNDAPTADFVDEPMVQNIDSIKETKSNRNAFSYENKCFSYCTLWFIGGVWLGVILGNAFKIKKLICRPNIRCVQERDTQCEMTNLRLKE</sequence>
<evidence type="ECO:0000256" key="3">
    <source>
        <dbReference type="SAM" id="Phobius"/>
    </source>
</evidence>
<dbReference type="EMBL" id="OV651814">
    <property type="protein sequence ID" value="CAH1105564.1"/>
    <property type="molecule type" value="Genomic_DNA"/>
</dbReference>
<dbReference type="Pfam" id="PF13855">
    <property type="entry name" value="LRR_8"/>
    <property type="match status" value="1"/>
</dbReference>
<keyword evidence="3" id="KW-1133">Transmembrane helix</keyword>
<name>A0A9P0CV60_9CUCU</name>